<protein>
    <recommendedName>
        <fullName evidence="1">F-box domain-containing protein</fullName>
    </recommendedName>
</protein>
<gene>
    <name evidence="2" type="ORF">B0T24DRAFT_257667</name>
</gene>
<name>A0AAE0KAQ4_9PEZI</name>
<feature type="domain" description="F-box" evidence="1">
    <location>
        <begin position="17"/>
        <end position="63"/>
    </location>
</feature>
<reference evidence="2" key="1">
    <citation type="journal article" date="2023" name="Mol. Phylogenet. Evol.">
        <title>Genome-scale phylogeny and comparative genomics of the fungal order Sordariales.</title>
        <authorList>
            <person name="Hensen N."/>
            <person name="Bonometti L."/>
            <person name="Westerberg I."/>
            <person name="Brannstrom I.O."/>
            <person name="Guillou S."/>
            <person name="Cros-Aarteil S."/>
            <person name="Calhoun S."/>
            <person name="Haridas S."/>
            <person name="Kuo A."/>
            <person name="Mondo S."/>
            <person name="Pangilinan J."/>
            <person name="Riley R."/>
            <person name="LaButti K."/>
            <person name="Andreopoulos B."/>
            <person name="Lipzen A."/>
            <person name="Chen C."/>
            <person name="Yan M."/>
            <person name="Daum C."/>
            <person name="Ng V."/>
            <person name="Clum A."/>
            <person name="Steindorff A."/>
            <person name="Ohm R.A."/>
            <person name="Martin F."/>
            <person name="Silar P."/>
            <person name="Natvig D.O."/>
            <person name="Lalanne C."/>
            <person name="Gautier V."/>
            <person name="Ament-Velasquez S.L."/>
            <person name="Kruys A."/>
            <person name="Hutchinson M.I."/>
            <person name="Powell A.J."/>
            <person name="Barry K."/>
            <person name="Miller A.N."/>
            <person name="Grigoriev I.V."/>
            <person name="Debuchy R."/>
            <person name="Gladieux P."/>
            <person name="Hiltunen Thoren M."/>
            <person name="Johannesson H."/>
        </authorList>
    </citation>
    <scope>NUCLEOTIDE SEQUENCE</scope>
    <source>
        <strain evidence="2">CBS 958.72</strain>
    </source>
</reference>
<proteinExistence type="predicted"/>
<evidence type="ECO:0000313" key="2">
    <source>
        <dbReference type="EMBL" id="KAK3373343.1"/>
    </source>
</evidence>
<dbReference type="InterPro" id="IPR036047">
    <property type="entry name" value="F-box-like_dom_sf"/>
</dbReference>
<sequence length="279" mass="31461">MSSRRRPIWRQSSIYTMGTLDELPSEIIINVLLRLDVPTLTLLPRVNRRAMAIVSSLYPYRMIRQHCPDVLRAVISLNASSYDCQTLWDALSISSKCDGCDLFGSYLYLVTGKRVCYHCFTSGWKYIPTTPPMAWDAGLSRGAVGELPGVLSLPGLYTRNRDQSFKGIVLIDRQAAVALAKAMGMPWANYDVLLGQQRLQARRFMAVISAPFFRSCAGQPPAVDWGVFCGTCRDKMDPDDMHFRIKYTMDQVTHHAQQHEGSKTKDQISQLLKLDQASF</sequence>
<dbReference type="SUPFAM" id="SSF81383">
    <property type="entry name" value="F-box domain"/>
    <property type="match status" value="1"/>
</dbReference>
<dbReference type="EMBL" id="JAULSN010000004">
    <property type="protein sequence ID" value="KAK3373343.1"/>
    <property type="molecule type" value="Genomic_DNA"/>
</dbReference>
<comment type="caution">
    <text evidence="2">The sequence shown here is derived from an EMBL/GenBank/DDBJ whole genome shotgun (WGS) entry which is preliminary data.</text>
</comment>
<dbReference type="PROSITE" id="PS50181">
    <property type="entry name" value="FBOX"/>
    <property type="match status" value="1"/>
</dbReference>
<dbReference type="Proteomes" id="UP001287356">
    <property type="component" value="Unassembled WGS sequence"/>
</dbReference>
<dbReference type="Pfam" id="PF00646">
    <property type="entry name" value="F-box"/>
    <property type="match status" value="1"/>
</dbReference>
<dbReference type="AlphaFoldDB" id="A0AAE0KAQ4"/>
<keyword evidence="3" id="KW-1185">Reference proteome</keyword>
<accession>A0AAE0KAQ4</accession>
<reference evidence="2" key="2">
    <citation type="submission" date="2023-06" db="EMBL/GenBank/DDBJ databases">
        <authorList>
            <consortium name="Lawrence Berkeley National Laboratory"/>
            <person name="Haridas S."/>
            <person name="Hensen N."/>
            <person name="Bonometti L."/>
            <person name="Westerberg I."/>
            <person name="Brannstrom I.O."/>
            <person name="Guillou S."/>
            <person name="Cros-Aarteil S."/>
            <person name="Calhoun S."/>
            <person name="Kuo A."/>
            <person name="Mondo S."/>
            <person name="Pangilinan J."/>
            <person name="Riley R."/>
            <person name="Labutti K."/>
            <person name="Andreopoulos B."/>
            <person name="Lipzen A."/>
            <person name="Chen C."/>
            <person name="Yanf M."/>
            <person name="Daum C."/>
            <person name="Ng V."/>
            <person name="Clum A."/>
            <person name="Steindorff A."/>
            <person name="Ohm R."/>
            <person name="Martin F."/>
            <person name="Silar P."/>
            <person name="Natvig D."/>
            <person name="Lalanne C."/>
            <person name="Gautier V."/>
            <person name="Ament-Velasquez S.L."/>
            <person name="Kruys A."/>
            <person name="Hutchinson M.I."/>
            <person name="Powell A.J."/>
            <person name="Barry K."/>
            <person name="Miller A.N."/>
            <person name="Grigoriev I.V."/>
            <person name="Debuchy R."/>
            <person name="Gladieux P."/>
            <person name="Thoren M.H."/>
            <person name="Johannesson H."/>
        </authorList>
    </citation>
    <scope>NUCLEOTIDE SEQUENCE</scope>
    <source>
        <strain evidence="2">CBS 958.72</strain>
    </source>
</reference>
<organism evidence="2 3">
    <name type="scientific">Lasiosphaeria ovina</name>
    <dbReference type="NCBI Taxonomy" id="92902"/>
    <lineage>
        <taxon>Eukaryota</taxon>
        <taxon>Fungi</taxon>
        <taxon>Dikarya</taxon>
        <taxon>Ascomycota</taxon>
        <taxon>Pezizomycotina</taxon>
        <taxon>Sordariomycetes</taxon>
        <taxon>Sordariomycetidae</taxon>
        <taxon>Sordariales</taxon>
        <taxon>Lasiosphaeriaceae</taxon>
        <taxon>Lasiosphaeria</taxon>
    </lineage>
</organism>
<evidence type="ECO:0000259" key="1">
    <source>
        <dbReference type="PROSITE" id="PS50181"/>
    </source>
</evidence>
<dbReference type="InterPro" id="IPR001810">
    <property type="entry name" value="F-box_dom"/>
</dbReference>
<evidence type="ECO:0000313" key="3">
    <source>
        <dbReference type="Proteomes" id="UP001287356"/>
    </source>
</evidence>